<proteinExistence type="predicted"/>
<feature type="compositionally biased region" description="Pro residues" evidence="1">
    <location>
        <begin position="69"/>
        <end position="80"/>
    </location>
</feature>
<dbReference type="Proteomes" id="UP000000305">
    <property type="component" value="Unassembled WGS sequence"/>
</dbReference>
<protein>
    <submittedName>
        <fullName evidence="2">Uncharacterized protein</fullName>
    </submittedName>
</protein>
<accession>E9I3K2</accession>
<keyword evidence="3" id="KW-1185">Reference proteome</keyword>
<dbReference type="EMBL" id="GL734606">
    <property type="protein sequence ID" value="EFX61430.1"/>
    <property type="molecule type" value="Genomic_DNA"/>
</dbReference>
<evidence type="ECO:0000256" key="1">
    <source>
        <dbReference type="SAM" id="MobiDB-lite"/>
    </source>
</evidence>
<name>E9I3K2_DAPPU</name>
<evidence type="ECO:0000313" key="3">
    <source>
        <dbReference type="Proteomes" id="UP000000305"/>
    </source>
</evidence>
<feature type="region of interest" description="Disordered" evidence="1">
    <location>
        <begin position="1"/>
        <end position="80"/>
    </location>
</feature>
<organism evidence="2 3">
    <name type="scientific">Daphnia pulex</name>
    <name type="common">Water flea</name>
    <dbReference type="NCBI Taxonomy" id="6669"/>
    <lineage>
        <taxon>Eukaryota</taxon>
        <taxon>Metazoa</taxon>
        <taxon>Ecdysozoa</taxon>
        <taxon>Arthropoda</taxon>
        <taxon>Crustacea</taxon>
        <taxon>Branchiopoda</taxon>
        <taxon>Diplostraca</taxon>
        <taxon>Cladocera</taxon>
        <taxon>Anomopoda</taxon>
        <taxon>Daphniidae</taxon>
        <taxon>Daphnia</taxon>
    </lineage>
</organism>
<dbReference type="KEGG" id="dpx:DAPPUDRAFT_273524"/>
<feature type="compositionally biased region" description="Basic residues" evidence="1">
    <location>
        <begin position="16"/>
        <end position="30"/>
    </location>
</feature>
<dbReference type="HOGENOM" id="CLU_2592204_0_0_1"/>
<reference evidence="2 3" key="1">
    <citation type="journal article" date="2011" name="Science">
        <title>The ecoresponsive genome of Daphnia pulex.</title>
        <authorList>
            <person name="Colbourne J.K."/>
            <person name="Pfrender M.E."/>
            <person name="Gilbert D."/>
            <person name="Thomas W.K."/>
            <person name="Tucker A."/>
            <person name="Oakley T.H."/>
            <person name="Tokishita S."/>
            <person name="Aerts A."/>
            <person name="Arnold G.J."/>
            <person name="Basu M.K."/>
            <person name="Bauer D.J."/>
            <person name="Caceres C.E."/>
            <person name="Carmel L."/>
            <person name="Casola C."/>
            <person name="Choi J.H."/>
            <person name="Detter J.C."/>
            <person name="Dong Q."/>
            <person name="Dusheyko S."/>
            <person name="Eads B.D."/>
            <person name="Frohlich T."/>
            <person name="Geiler-Samerotte K.A."/>
            <person name="Gerlach D."/>
            <person name="Hatcher P."/>
            <person name="Jogdeo S."/>
            <person name="Krijgsveld J."/>
            <person name="Kriventseva E.V."/>
            <person name="Kultz D."/>
            <person name="Laforsch C."/>
            <person name="Lindquist E."/>
            <person name="Lopez J."/>
            <person name="Manak J.R."/>
            <person name="Muller J."/>
            <person name="Pangilinan J."/>
            <person name="Patwardhan R.P."/>
            <person name="Pitluck S."/>
            <person name="Pritham E.J."/>
            <person name="Rechtsteiner A."/>
            <person name="Rho M."/>
            <person name="Rogozin I.B."/>
            <person name="Sakarya O."/>
            <person name="Salamov A."/>
            <person name="Schaack S."/>
            <person name="Shapiro H."/>
            <person name="Shiga Y."/>
            <person name="Skalitzky C."/>
            <person name="Smith Z."/>
            <person name="Souvorov A."/>
            <person name="Sung W."/>
            <person name="Tang Z."/>
            <person name="Tsuchiya D."/>
            <person name="Tu H."/>
            <person name="Vos H."/>
            <person name="Wang M."/>
            <person name="Wolf Y.I."/>
            <person name="Yamagata H."/>
            <person name="Yamada T."/>
            <person name="Ye Y."/>
            <person name="Shaw J.R."/>
            <person name="Andrews J."/>
            <person name="Crease T.J."/>
            <person name="Tang H."/>
            <person name="Lucas S.M."/>
            <person name="Robertson H.M."/>
            <person name="Bork P."/>
            <person name="Koonin E.V."/>
            <person name="Zdobnov E.M."/>
            <person name="Grigoriev I.V."/>
            <person name="Lynch M."/>
            <person name="Boore J.L."/>
        </authorList>
    </citation>
    <scope>NUCLEOTIDE SEQUENCE [LARGE SCALE GENOMIC DNA]</scope>
</reference>
<evidence type="ECO:0000313" key="2">
    <source>
        <dbReference type="EMBL" id="EFX61430.1"/>
    </source>
</evidence>
<dbReference type="InParanoid" id="E9I3K2"/>
<dbReference type="AlphaFoldDB" id="E9I3K2"/>
<sequence length="80" mass="9017">MRAALPFRTDASPNLHHAKQKTLPRTRPRLTRVNDSQDQQRTRRTEGMATAMASRRPEEPLPHDTVLSMPPPTPPTPVSL</sequence>
<gene>
    <name evidence="2" type="ORF">DAPPUDRAFT_273524</name>
</gene>